<dbReference type="EMBL" id="CM039438">
    <property type="protein sequence ID" value="KAI4299752.1"/>
    <property type="molecule type" value="Genomic_DNA"/>
</dbReference>
<evidence type="ECO:0000313" key="2">
    <source>
        <dbReference type="Proteomes" id="UP000828941"/>
    </source>
</evidence>
<gene>
    <name evidence="1" type="ORF">L6164_033181</name>
</gene>
<sequence length="165" mass="18032">MSTSGARDDALISQVRATHAHHVREVAVDPLISITDEILIQAIACSTGDVHEPGERPETSTKATQLDTNDTLIIQKISRKVVLALTGFANNFGEFSYYVQPCPANTLSKSIALLSILPNVGDKSFVLKLDMLCHLVKVILDVTKCMAEVMNILQFYYISEGQLAV</sequence>
<accession>A0ACB9KR14</accession>
<proteinExistence type="predicted"/>
<reference evidence="1 2" key="1">
    <citation type="journal article" date="2022" name="DNA Res.">
        <title>Chromosomal-level genome assembly of the orchid tree Bauhinia variegata (Leguminosae; Cercidoideae) supports the allotetraploid origin hypothesis of Bauhinia.</title>
        <authorList>
            <person name="Zhong Y."/>
            <person name="Chen Y."/>
            <person name="Zheng D."/>
            <person name="Pang J."/>
            <person name="Liu Y."/>
            <person name="Luo S."/>
            <person name="Meng S."/>
            <person name="Qian L."/>
            <person name="Wei D."/>
            <person name="Dai S."/>
            <person name="Zhou R."/>
        </authorList>
    </citation>
    <scope>NUCLEOTIDE SEQUENCE [LARGE SCALE GENOMIC DNA]</scope>
    <source>
        <strain evidence="1">BV-YZ2020</strain>
    </source>
</reference>
<protein>
    <submittedName>
        <fullName evidence="1">Uncharacterized protein</fullName>
    </submittedName>
</protein>
<keyword evidence="2" id="KW-1185">Reference proteome</keyword>
<organism evidence="1 2">
    <name type="scientific">Bauhinia variegata</name>
    <name type="common">Purple orchid tree</name>
    <name type="synonym">Phanera variegata</name>
    <dbReference type="NCBI Taxonomy" id="167791"/>
    <lineage>
        <taxon>Eukaryota</taxon>
        <taxon>Viridiplantae</taxon>
        <taxon>Streptophyta</taxon>
        <taxon>Embryophyta</taxon>
        <taxon>Tracheophyta</taxon>
        <taxon>Spermatophyta</taxon>
        <taxon>Magnoliopsida</taxon>
        <taxon>eudicotyledons</taxon>
        <taxon>Gunneridae</taxon>
        <taxon>Pentapetalae</taxon>
        <taxon>rosids</taxon>
        <taxon>fabids</taxon>
        <taxon>Fabales</taxon>
        <taxon>Fabaceae</taxon>
        <taxon>Cercidoideae</taxon>
        <taxon>Cercideae</taxon>
        <taxon>Bauhiniinae</taxon>
        <taxon>Bauhinia</taxon>
    </lineage>
</organism>
<comment type="caution">
    <text evidence="1">The sequence shown here is derived from an EMBL/GenBank/DDBJ whole genome shotgun (WGS) entry which is preliminary data.</text>
</comment>
<name>A0ACB9KR14_BAUVA</name>
<evidence type="ECO:0000313" key="1">
    <source>
        <dbReference type="EMBL" id="KAI4299752.1"/>
    </source>
</evidence>
<dbReference type="Proteomes" id="UP000828941">
    <property type="component" value="Chromosome 13"/>
</dbReference>